<feature type="transmembrane region" description="Helical" evidence="7">
    <location>
        <begin position="330"/>
        <end position="349"/>
    </location>
</feature>
<sequence length="505" mass="54006">MQVKQTNTRVVTLALLVGTFLTAIEGTVVSTAMPKIVSELQGIELMNWVFAVYLLLSAVTVPVFGKLSDLFGRKGVFMFGTVVFLVGSSLCGMAHTMGQLILFRAIQGIGAGAIMPVTSTIMADIYPVEKRAKMIGLVSTMWAIAGVAGPLVGGFFVDQMTWNWIFFMNIPFGIISMVMIGLGLHERVEKKKHSIDYAGAVTFICGMLGLLFALQKGGEDGAWTSPLVVSLFVISAVLIAVFIWIETKAKEPMIPLKLFKTEGILAANTVSLLISALLIGVMVYIPMWVQGVLGFGATVSGFIITPMSITWMIGSFICGRLMMKAGVRMATFLGMILLVLSMLWLLFLGQASSTLHFYAVTALLGIGFGVAFTICTVTVQSAVGWELRGAATASNMFFRTLGQTVGVALFGTWFNAKLSSVLTGGEGASLGLTLDQMNELINPATADRLSDQVQSVLRGTLVAGLHHLFILLFAISLVGFILTWLLPRAALEGSGSNPNKKAQAG</sequence>
<dbReference type="NCBIfam" id="TIGR00711">
    <property type="entry name" value="efflux_EmrB"/>
    <property type="match status" value="1"/>
</dbReference>
<evidence type="ECO:0000256" key="1">
    <source>
        <dbReference type="ARBA" id="ARBA00004651"/>
    </source>
</evidence>
<feature type="transmembrane region" description="Helical" evidence="7">
    <location>
        <begin position="162"/>
        <end position="185"/>
    </location>
</feature>
<evidence type="ECO:0000313" key="9">
    <source>
        <dbReference type="EMBL" id="UQZ82336.1"/>
    </source>
</evidence>
<feature type="transmembrane region" description="Helical" evidence="7">
    <location>
        <begin position="293"/>
        <end position="318"/>
    </location>
</feature>
<proteinExistence type="predicted"/>
<dbReference type="EMBL" id="CP027059">
    <property type="protein sequence ID" value="UQZ82336.1"/>
    <property type="molecule type" value="Genomic_DNA"/>
</dbReference>
<protein>
    <submittedName>
        <fullName evidence="9">Multidrug resistance protein 3</fullName>
    </submittedName>
</protein>
<dbReference type="PROSITE" id="PS50850">
    <property type="entry name" value="MFS"/>
    <property type="match status" value="1"/>
</dbReference>
<dbReference type="Gene3D" id="1.20.1720.10">
    <property type="entry name" value="Multidrug resistance protein D"/>
    <property type="match status" value="1"/>
</dbReference>
<dbReference type="InterPro" id="IPR036259">
    <property type="entry name" value="MFS_trans_sf"/>
</dbReference>
<dbReference type="Proteomes" id="UP001057134">
    <property type="component" value="Chromosome"/>
</dbReference>
<dbReference type="InterPro" id="IPR004638">
    <property type="entry name" value="EmrB-like"/>
</dbReference>
<dbReference type="Gene3D" id="1.20.1250.20">
    <property type="entry name" value="MFS general substrate transporter like domains"/>
    <property type="match status" value="1"/>
</dbReference>
<evidence type="ECO:0000313" key="10">
    <source>
        <dbReference type="Proteomes" id="UP001057134"/>
    </source>
</evidence>
<feature type="transmembrane region" description="Helical" evidence="7">
    <location>
        <begin position="45"/>
        <end position="64"/>
    </location>
</feature>
<feature type="transmembrane region" description="Helical" evidence="7">
    <location>
        <begin position="101"/>
        <end position="123"/>
    </location>
</feature>
<keyword evidence="10" id="KW-1185">Reference proteome</keyword>
<reference evidence="9" key="2">
    <citation type="journal article" date="2021" name="J Anim Sci Technol">
        <title>Complete genome sequence of Paenibacillus konkukensis sp. nov. SK3146 as a potential probiotic strain.</title>
        <authorList>
            <person name="Jung H.I."/>
            <person name="Park S."/>
            <person name="Niu K.M."/>
            <person name="Lee S.W."/>
            <person name="Kothari D."/>
            <person name="Yi K.J."/>
            <person name="Kim S.K."/>
        </authorList>
    </citation>
    <scope>NUCLEOTIDE SEQUENCE</scope>
    <source>
        <strain evidence="9">SK3146</strain>
    </source>
</reference>
<feature type="transmembrane region" description="Helical" evidence="7">
    <location>
        <begin position="135"/>
        <end position="156"/>
    </location>
</feature>
<dbReference type="PANTHER" id="PTHR23501">
    <property type="entry name" value="MAJOR FACILITATOR SUPERFAMILY"/>
    <property type="match status" value="1"/>
</dbReference>
<feature type="transmembrane region" description="Helical" evidence="7">
    <location>
        <begin position="76"/>
        <end position="95"/>
    </location>
</feature>
<dbReference type="CDD" id="cd17502">
    <property type="entry name" value="MFS_Azr1_MDR_like"/>
    <property type="match status" value="1"/>
</dbReference>
<accession>A0ABY4RIS6</accession>
<evidence type="ECO:0000256" key="5">
    <source>
        <dbReference type="ARBA" id="ARBA00022989"/>
    </source>
</evidence>
<evidence type="ECO:0000259" key="8">
    <source>
        <dbReference type="PROSITE" id="PS50850"/>
    </source>
</evidence>
<evidence type="ECO:0000256" key="3">
    <source>
        <dbReference type="ARBA" id="ARBA00022475"/>
    </source>
</evidence>
<dbReference type="InterPro" id="IPR011701">
    <property type="entry name" value="MFS"/>
</dbReference>
<gene>
    <name evidence="9" type="primary">bmr3_3</name>
    <name evidence="9" type="ORF">SK3146_01493</name>
</gene>
<evidence type="ECO:0000256" key="2">
    <source>
        <dbReference type="ARBA" id="ARBA00022448"/>
    </source>
</evidence>
<keyword evidence="4 7" id="KW-0812">Transmembrane</keyword>
<dbReference type="SUPFAM" id="SSF103473">
    <property type="entry name" value="MFS general substrate transporter"/>
    <property type="match status" value="1"/>
</dbReference>
<dbReference type="InterPro" id="IPR020846">
    <property type="entry name" value="MFS_dom"/>
</dbReference>
<name>A0ABY4RIS6_9BACL</name>
<evidence type="ECO:0000256" key="7">
    <source>
        <dbReference type="SAM" id="Phobius"/>
    </source>
</evidence>
<feature type="domain" description="Major facilitator superfamily (MFS) profile" evidence="8">
    <location>
        <begin position="11"/>
        <end position="491"/>
    </location>
</feature>
<dbReference type="PANTHER" id="PTHR23501:SF191">
    <property type="entry name" value="VACUOLAR BASIC AMINO ACID TRANSPORTER 4"/>
    <property type="match status" value="1"/>
</dbReference>
<feature type="transmembrane region" description="Helical" evidence="7">
    <location>
        <begin position="227"/>
        <end position="245"/>
    </location>
</feature>
<keyword evidence="5 7" id="KW-1133">Transmembrane helix</keyword>
<keyword evidence="6 7" id="KW-0472">Membrane</keyword>
<comment type="subcellular location">
    <subcellularLocation>
        <location evidence="1">Cell membrane</location>
        <topology evidence="1">Multi-pass membrane protein</topology>
    </subcellularLocation>
</comment>
<organism evidence="9 10">
    <name type="scientific">Paenibacillus konkukensis</name>
    <dbReference type="NCBI Taxonomy" id="2020716"/>
    <lineage>
        <taxon>Bacteria</taxon>
        <taxon>Bacillati</taxon>
        <taxon>Bacillota</taxon>
        <taxon>Bacilli</taxon>
        <taxon>Bacillales</taxon>
        <taxon>Paenibacillaceae</taxon>
        <taxon>Paenibacillus</taxon>
    </lineage>
</organism>
<reference evidence="9" key="1">
    <citation type="submission" date="2018-02" db="EMBL/GenBank/DDBJ databases">
        <authorList>
            <person name="Kim S.-K."/>
            <person name="Jung H.-I."/>
            <person name="Lee S.-W."/>
        </authorList>
    </citation>
    <scope>NUCLEOTIDE SEQUENCE</scope>
    <source>
        <strain evidence="9">SK3146</strain>
    </source>
</reference>
<dbReference type="Pfam" id="PF07690">
    <property type="entry name" value="MFS_1"/>
    <property type="match status" value="1"/>
</dbReference>
<feature type="transmembrane region" description="Helical" evidence="7">
    <location>
        <begin position="265"/>
        <end position="287"/>
    </location>
</feature>
<evidence type="ECO:0000256" key="4">
    <source>
        <dbReference type="ARBA" id="ARBA00022692"/>
    </source>
</evidence>
<feature type="transmembrane region" description="Helical" evidence="7">
    <location>
        <begin position="197"/>
        <end position="215"/>
    </location>
</feature>
<keyword evidence="2" id="KW-0813">Transport</keyword>
<feature type="transmembrane region" description="Helical" evidence="7">
    <location>
        <begin position="465"/>
        <end position="486"/>
    </location>
</feature>
<evidence type="ECO:0000256" key="6">
    <source>
        <dbReference type="ARBA" id="ARBA00023136"/>
    </source>
</evidence>
<dbReference type="PRINTS" id="PR01036">
    <property type="entry name" value="TCRTETB"/>
</dbReference>
<keyword evidence="3" id="KW-1003">Cell membrane</keyword>
<feature type="transmembrane region" description="Helical" evidence="7">
    <location>
        <begin position="355"/>
        <end position="375"/>
    </location>
</feature>